<protein>
    <submittedName>
        <fullName evidence="1">Uncharacterized protein</fullName>
    </submittedName>
</protein>
<name>A0ACC1B6X0_9ROSI</name>
<keyword evidence="2" id="KW-1185">Reference proteome</keyword>
<evidence type="ECO:0000313" key="1">
    <source>
        <dbReference type="EMBL" id="KAJ0094710.1"/>
    </source>
</evidence>
<proteinExistence type="predicted"/>
<reference evidence="2" key="1">
    <citation type="journal article" date="2023" name="G3 (Bethesda)">
        <title>Genome assembly and association tests identify interacting loci associated with vigor, precocity, and sex in interspecific pistachio rootstocks.</title>
        <authorList>
            <person name="Palmer W."/>
            <person name="Jacygrad E."/>
            <person name="Sagayaradj S."/>
            <person name="Cavanaugh K."/>
            <person name="Han R."/>
            <person name="Bertier L."/>
            <person name="Beede B."/>
            <person name="Kafkas S."/>
            <person name="Golino D."/>
            <person name="Preece J."/>
            <person name="Michelmore R."/>
        </authorList>
    </citation>
    <scope>NUCLEOTIDE SEQUENCE [LARGE SCALE GENOMIC DNA]</scope>
</reference>
<dbReference type="EMBL" id="CM047902">
    <property type="protein sequence ID" value="KAJ0094710.1"/>
    <property type="molecule type" value="Genomic_DNA"/>
</dbReference>
<sequence length="226" mass="26196">MAPSFTSESVLSIASSPEIAKELLKTNELTFSARKHTAAIDHLTYNSYFAFAPHGPYWKFIKKISKVELLGAGTLDKFLPIRSQELQDFVKLLFEKSRVGERVNVTEELLNLTNNVISQMMFSIKCSGTDGQAENTRRLVREVTEIFGAFNISDIIWFFKILDFQGFRRRFMDIHKRYDSLLEKIISNREMVRKEKKKNGRRINGDLNDDEEVKDFLDIMLDALEK</sequence>
<organism evidence="1 2">
    <name type="scientific">Pistacia atlantica</name>
    <dbReference type="NCBI Taxonomy" id="434234"/>
    <lineage>
        <taxon>Eukaryota</taxon>
        <taxon>Viridiplantae</taxon>
        <taxon>Streptophyta</taxon>
        <taxon>Embryophyta</taxon>
        <taxon>Tracheophyta</taxon>
        <taxon>Spermatophyta</taxon>
        <taxon>Magnoliopsida</taxon>
        <taxon>eudicotyledons</taxon>
        <taxon>Gunneridae</taxon>
        <taxon>Pentapetalae</taxon>
        <taxon>rosids</taxon>
        <taxon>malvids</taxon>
        <taxon>Sapindales</taxon>
        <taxon>Anacardiaceae</taxon>
        <taxon>Pistacia</taxon>
    </lineage>
</organism>
<accession>A0ACC1B6X0</accession>
<comment type="caution">
    <text evidence="1">The sequence shown here is derived from an EMBL/GenBank/DDBJ whole genome shotgun (WGS) entry which is preliminary data.</text>
</comment>
<gene>
    <name evidence="1" type="ORF">Patl1_17326</name>
</gene>
<evidence type="ECO:0000313" key="2">
    <source>
        <dbReference type="Proteomes" id="UP001164250"/>
    </source>
</evidence>
<dbReference type="Proteomes" id="UP001164250">
    <property type="component" value="Chromosome 6"/>
</dbReference>